<dbReference type="AlphaFoldDB" id="A0A449B1C4"/>
<organism evidence="1 2">
    <name type="scientific">Mycoplasmopsis citelli</name>
    <dbReference type="NCBI Taxonomy" id="171281"/>
    <lineage>
        <taxon>Bacteria</taxon>
        <taxon>Bacillati</taxon>
        <taxon>Mycoplasmatota</taxon>
        <taxon>Mycoplasmoidales</taxon>
        <taxon>Metamycoplasmataceae</taxon>
        <taxon>Mycoplasmopsis</taxon>
    </lineage>
</organism>
<dbReference type="KEGG" id="mcit:NCTC10181_00237"/>
<dbReference type="EMBL" id="LR215036">
    <property type="protein sequence ID" value="VEU74400.1"/>
    <property type="molecule type" value="Genomic_DNA"/>
</dbReference>
<dbReference type="Proteomes" id="UP000290985">
    <property type="component" value="Chromosome"/>
</dbReference>
<name>A0A449B1C4_9BACT</name>
<evidence type="ECO:0008006" key="3">
    <source>
        <dbReference type="Google" id="ProtNLM"/>
    </source>
</evidence>
<keyword evidence="2" id="KW-1185">Reference proteome</keyword>
<evidence type="ECO:0000313" key="1">
    <source>
        <dbReference type="EMBL" id="VEU74400.1"/>
    </source>
</evidence>
<gene>
    <name evidence="1" type="ORF">NCTC10181_00237</name>
</gene>
<dbReference type="OrthoDB" id="403918at2"/>
<proteinExistence type="predicted"/>
<dbReference type="RefSeq" id="WP_129725234.1">
    <property type="nucleotide sequence ID" value="NZ_LR215036.1"/>
</dbReference>
<sequence>MKTNNVKYNLKQKAKKIAITTLSISSIISVTVATSVYKIKSGFHPSFWNYKSYISEYNQEIINKNFEYREFDEVSEFSKAIINNKTYGGIGSDFQIASLIKKDLLQKIDFNKLLQLEKPIQNSEQLKVVLQTLYTPSTWDHLASYDEILKTDENNKPFDDGPRHLWEYTIPYYIQDVVIGINPTKIAKNQETFEDPQKIDDLLQKNKEKLLQSTQKKFKKYSFYNIFNTLFNNGFKNFTITDATRNNMLFGSSYWPKSANFEEDNTKLYGEFVNENNYKDLVDNFVNLVKDSTGFGFNSADNVNLNPNGLKLLNDLIWPPNKGTKPTDMALMFNGDALDAWYSEDNSTDKNIFIPNGTIKVIRPEENLILLDGFILSKKIKKENQGPIYEVLRKTFFPQNLGQLNDEYNKLNNGNLNIFDTKIKQQASTNLITNFYKEYLENIFQDQENVDIKSKIINKLAQIYQQTLYNDENLYNFKNLYQPYLNNLTDAEKQMLLNVLNDYNQRNDIEGHYESLTPLNEYINQLIYTLSFVNFNESRYLEEVLKVKYPNLENFDYINYTPSKEVEFEIVKRNYFVLDDNTIDKNAIEIYTIKDNWKYTQVVHKAINPVSDRLTTFIDNYYYEKLKN</sequence>
<reference evidence="1 2" key="1">
    <citation type="submission" date="2019-01" db="EMBL/GenBank/DDBJ databases">
        <authorList>
            <consortium name="Pathogen Informatics"/>
        </authorList>
    </citation>
    <scope>NUCLEOTIDE SEQUENCE [LARGE SCALE GENOMIC DNA]</scope>
    <source>
        <strain evidence="1 2">NCTC10181</strain>
    </source>
</reference>
<evidence type="ECO:0000313" key="2">
    <source>
        <dbReference type="Proteomes" id="UP000290985"/>
    </source>
</evidence>
<protein>
    <recommendedName>
        <fullName evidence="3">Spermidine/putrescine transport system substrate-binding protein</fullName>
    </recommendedName>
</protein>
<accession>A0A449B1C4</accession>